<protein>
    <recommendedName>
        <fullName evidence="5">Serpin domain-containing protein</fullName>
    </recommendedName>
</protein>
<sequence length="375" mass="42482">MKTGAAVVCLIAFVHAQDLSVKVNNFGLELLYFAHQDTRDNTVISPFGVWSQMVVLALGATKESRNQLDHALRLPKNNTKVVNAYHNLTTAVLHPIIHKRSFMFYDMRVNISKKYEMISEYFGSMPIQLDFKQSNSAALVANRLLIDSGVKVSNVLIPSDFDNTTVILTCVIKFRGSLRASFSSKNTKLAAFYDDKNGVNAVFMMRQIGKFLYSNLESIRSQVLEMPYNAKYSLVLILPHIGTTLNDVYHRFELISLDDILNSLVERKVVEVELPRFKISTNLILNEPLNLMGVDIFEKEYASFDNIAPEFCISKFVHKVVFEISESSEDDTRTATDYDAKFTANRPFVYLVIEKTTQTIVLNGVYSRPSGVLRE</sequence>
<dbReference type="Gene3D" id="3.30.497.10">
    <property type="entry name" value="Antithrombin, subunit I, domain 2"/>
    <property type="match status" value="1"/>
</dbReference>
<dbReference type="InterPro" id="IPR042185">
    <property type="entry name" value="Serpin_sf_2"/>
</dbReference>
<evidence type="ECO:0000256" key="4">
    <source>
        <dbReference type="SAM" id="SignalP"/>
    </source>
</evidence>
<name>A0AAV1JGA9_9NEOP</name>
<keyword evidence="2" id="KW-0722">Serine protease inhibitor</keyword>
<dbReference type="AlphaFoldDB" id="A0AAV1JGA9"/>
<dbReference type="InterPro" id="IPR023795">
    <property type="entry name" value="Serpin_CS"/>
</dbReference>
<comment type="caution">
    <text evidence="6">The sequence shown here is derived from an EMBL/GenBank/DDBJ whole genome shotgun (WGS) entry which is preliminary data.</text>
</comment>
<dbReference type="InterPro" id="IPR042178">
    <property type="entry name" value="Serpin_sf_1"/>
</dbReference>
<dbReference type="PANTHER" id="PTHR11461">
    <property type="entry name" value="SERINE PROTEASE INHIBITOR, SERPIN"/>
    <property type="match status" value="1"/>
</dbReference>
<evidence type="ECO:0000259" key="5">
    <source>
        <dbReference type="SMART" id="SM00093"/>
    </source>
</evidence>
<evidence type="ECO:0000256" key="2">
    <source>
        <dbReference type="ARBA" id="ARBA00022900"/>
    </source>
</evidence>
<evidence type="ECO:0000256" key="1">
    <source>
        <dbReference type="ARBA" id="ARBA00022690"/>
    </source>
</evidence>
<dbReference type="SUPFAM" id="SSF56574">
    <property type="entry name" value="Serpins"/>
    <property type="match status" value="1"/>
</dbReference>
<gene>
    <name evidence="6" type="ORF">LNINA_LOCUS7092</name>
</gene>
<dbReference type="Gene3D" id="2.30.39.10">
    <property type="entry name" value="Alpha-1-antitrypsin, domain 1"/>
    <property type="match status" value="1"/>
</dbReference>
<accession>A0AAV1JGA9</accession>
<dbReference type="Pfam" id="PF00079">
    <property type="entry name" value="Serpin"/>
    <property type="match status" value="1"/>
</dbReference>
<dbReference type="GO" id="GO:0004867">
    <property type="term" value="F:serine-type endopeptidase inhibitor activity"/>
    <property type="evidence" value="ECO:0007669"/>
    <property type="project" value="UniProtKB-KW"/>
</dbReference>
<dbReference type="Proteomes" id="UP001497472">
    <property type="component" value="Unassembled WGS sequence"/>
</dbReference>
<dbReference type="InterPro" id="IPR023796">
    <property type="entry name" value="Serpin_dom"/>
</dbReference>
<keyword evidence="1" id="KW-0646">Protease inhibitor</keyword>
<comment type="similarity">
    <text evidence="3">Belongs to the serpin family.</text>
</comment>
<evidence type="ECO:0000256" key="3">
    <source>
        <dbReference type="RuleBase" id="RU000411"/>
    </source>
</evidence>
<evidence type="ECO:0000313" key="7">
    <source>
        <dbReference type="Proteomes" id="UP001497472"/>
    </source>
</evidence>
<feature type="chain" id="PRO_5043370747" description="Serpin domain-containing protein" evidence="4">
    <location>
        <begin position="17"/>
        <end position="375"/>
    </location>
</feature>
<dbReference type="InterPro" id="IPR000215">
    <property type="entry name" value="Serpin_fam"/>
</dbReference>
<proteinExistence type="inferred from homology"/>
<dbReference type="InterPro" id="IPR036186">
    <property type="entry name" value="Serpin_sf"/>
</dbReference>
<feature type="domain" description="Serpin" evidence="5">
    <location>
        <begin position="28"/>
        <end position="369"/>
    </location>
</feature>
<dbReference type="EMBL" id="CAVLEF010000009">
    <property type="protein sequence ID" value="CAK1547632.1"/>
    <property type="molecule type" value="Genomic_DNA"/>
</dbReference>
<feature type="signal peptide" evidence="4">
    <location>
        <begin position="1"/>
        <end position="16"/>
    </location>
</feature>
<dbReference type="PANTHER" id="PTHR11461:SF367">
    <property type="entry name" value="GH21475P-RELATED"/>
    <property type="match status" value="1"/>
</dbReference>
<keyword evidence="7" id="KW-1185">Reference proteome</keyword>
<reference evidence="6 7" key="1">
    <citation type="submission" date="2023-11" db="EMBL/GenBank/DDBJ databases">
        <authorList>
            <person name="Okamura Y."/>
        </authorList>
    </citation>
    <scope>NUCLEOTIDE SEQUENCE [LARGE SCALE GENOMIC DNA]</scope>
</reference>
<evidence type="ECO:0000313" key="6">
    <source>
        <dbReference type="EMBL" id="CAK1547632.1"/>
    </source>
</evidence>
<dbReference type="PROSITE" id="PS00284">
    <property type="entry name" value="SERPIN"/>
    <property type="match status" value="1"/>
</dbReference>
<dbReference type="SMART" id="SM00093">
    <property type="entry name" value="SERPIN"/>
    <property type="match status" value="1"/>
</dbReference>
<keyword evidence="4" id="KW-0732">Signal</keyword>
<dbReference type="GO" id="GO:0005615">
    <property type="term" value="C:extracellular space"/>
    <property type="evidence" value="ECO:0007669"/>
    <property type="project" value="InterPro"/>
</dbReference>
<organism evidence="6 7">
    <name type="scientific">Leptosia nina</name>
    <dbReference type="NCBI Taxonomy" id="320188"/>
    <lineage>
        <taxon>Eukaryota</taxon>
        <taxon>Metazoa</taxon>
        <taxon>Ecdysozoa</taxon>
        <taxon>Arthropoda</taxon>
        <taxon>Hexapoda</taxon>
        <taxon>Insecta</taxon>
        <taxon>Pterygota</taxon>
        <taxon>Neoptera</taxon>
        <taxon>Endopterygota</taxon>
        <taxon>Lepidoptera</taxon>
        <taxon>Glossata</taxon>
        <taxon>Ditrysia</taxon>
        <taxon>Papilionoidea</taxon>
        <taxon>Pieridae</taxon>
        <taxon>Pierinae</taxon>
        <taxon>Leptosia</taxon>
    </lineage>
</organism>